<reference evidence="2 3" key="1">
    <citation type="submission" date="2016-03" db="EMBL/GenBank/DDBJ databases">
        <authorList>
            <person name="Ploux O."/>
        </authorList>
    </citation>
    <scope>NUCLEOTIDE SEQUENCE [LARGE SCALE GENOMIC DNA]</scope>
    <source>
        <strain evidence="2 3">R-45370</strain>
    </source>
</reference>
<proteinExistence type="predicted"/>
<evidence type="ECO:0000313" key="3">
    <source>
        <dbReference type="Proteomes" id="UP000078476"/>
    </source>
</evidence>
<organism evidence="2 3">
    <name type="scientific">Methylomonas lenta</name>
    <dbReference type="NCBI Taxonomy" id="980561"/>
    <lineage>
        <taxon>Bacteria</taxon>
        <taxon>Pseudomonadati</taxon>
        <taxon>Pseudomonadota</taxon>
        <taxon>Gammaproteobacteria</taxon>
        <taxon>Methylococcales</taxon>
        <taxon>Methylococcaceae</taxon>
        <taxon>Methylomonas</taxon>
    </lineage>
</organism>
<dbReference type="EMBL" id="LUUI01000063">
    <property type="protein sequence ID" value="OAI19703.1"/>
    <property type="molecule type" value="Genomic_DNA"/>
</dbReference>
<dbReference type="Pfam" id="PF01936">
    <property type="entry name" value="NYN"/>
    <property type="match status" value="1"/>
</dbReference>
<gene>
    <name evidence="2" type="ORF">A1359_21580</name>
</gene>
<dbReference type="Gene3D" id="3.40.50.1010">
    <property type="entry name" value="5'-nuclease"/>
    <property type="match status" value="1"/>
</dbReference>
<evidence type="ECO:0000259" key="1">
    <source>
        <dbReference type="Pfam" id="PF01936"/>
    </source>
</evidence>
<dbReference type="AlphaFoldDB" id="A0A177NQW0"/>
<name>A0A177NQW0_9GAMM</name>
<dbReference type="CDD" id="cd18722">
    <property type="entry name" value="PIN_NicB-like"/>
    <property type="match status" value="1"/>
</dbReference>
<keyword evidence="3" id="KW-1185">Reference proteome</keyword>
<feature type="domain" description="NYN" evidence="1">
    <location>
        <begin position="2"/>
        <end position="155"/>
    </location>
</feature>
<dbReference type="RefSeq" id="WP_066978501.1">
    <property type="nucleotide sequence ID" value="NZ_LUUI01000063.1"/>
</dbReference>
<accession>A0A177NQW0</accession>
<dbReference type="GO" id="GO:0004540">
    <property type="term" value="F:RNA nuclease activity"/>
    <property type="evidence" value="ECO:0007669"/>
    <property type="project" value="InterPro"/>
</dbReference>
<dbReference type="Proteomes" id="UP000078476">
    <property type="component" value="Unassembled WGS sequence"/>
</dbReference>
<dbReference type="OrthoDB" id="9809421at2"/>
<evidence type="ECO:0000313" key="2">
    <source>
        <dbReference type="EMBL" id="OAI19703.1"/>
    </source>
</evidence>
<comment type="caution">
    <text evidence="2">The sequence shown here is derived from an EMBL/GenBank/DDBJ whole genome shotgun (WGS) entry which is preliminary data.</text>
</comment>
<protein>
    <recommendedName>
        <fullName evidence="1">NYN domain-containing protein</fullName>
    </recommendedName>
</protein>
<dbReference type="InterPro" id="IPR021139">
    <property type="entry name" value="NYN"/>
</dbReference>
<sequence length="226" mass="26208">MRTIVYVDGYNFYFGVLRNTDYKWLDIVSLVKHICHVQNPSIEIAAVKFFTAPVITRLATRGEKSQQSQDAYHRALVNRHPDTIEIIKGYYLMEKGTPPRYKNPIDKQDRVEVWKLEEKQTDVNIALHLYRDAMLKHCDHAVLVSSDSDLVSAFKFIGQDFPSHHIGLILPRRQAKEDEKTRPANAGLSELANWTRSYILDEELGKFQLPEKVPTKKKPAIKPDYW</sequence>